<dbReference type="GO" id="GO:0009228">
    <property type="term" value="P:thiamine biosynthetic process"/>
    <property type="evidence" value="ECO:0007669"/>
    <property type="project" value="UniProtKB-KW"/>
</dbReference>
<comment type="similarity">
    <text evidence="11">Belongs to the Thz kinase family.</text>
</comment>
<keyword evidence="7 11" id="KW-0418">Kinase</keyword>
<evidence type="ECO:0000256" key="6">
    <source>
        <dbReference type="ARBA" id="ARBA00022741"/>
    </source>
</evidence>
<dbReference type="GO" id="GO:0004417">
    <property type="term" value="F:hydroxyethylthiazole kinase activity"/>
    <property type="evidence" value="ECO:0007669"/>
    <property type="project" value="UniProtKB-UniRule"/>
</dbReference>
<dbReference type="EMBL" id="JMQP01000002">
    <property type="protein sequence ID" value="KIS36241.1"/>
    <property type="molecule type" value="Genomic_DNA"/>
</dbReference>
<dbReference type="Gene3D" id="3.40.1190.20">
    <property type="match status" value="1"/>
</dbReference>
<dbReference type="Proteomes" id="UP000050700">
    <property type="component" value="Unassembled WGS sequence"/>
</dbReference>
<protein>
    <recommendedName>
        <fullName evidence="11">Hydroxyethylthiazole kinase</fullName>
        <ecNumber evidence="11">2.7.1.50</ecNumber>
    </recommendedName>
    <alternativeName>
        <fullName evidence="11">4-methyl-5-beta-hydroxyethylthiazole kinase</fullName>
        <shortName evidence="11">TH kinase</shortName>
        <shortName evidence="11">Thz kinase</shortName>
    </alternativeName>
</protein>
<evidence type="ECO:0000256" key="9">
    <source>
        <dbReference type="ARBA" id="ARBA00022842"/>
    </source>
</evidence>
<dbReference type="Pfam" id="PF02110">
    <property type="entry name" value="HK"/>
    <property type="match status" value="1"/>
</dbReference>
<name>A0A158SZE7_HAEIF</name>
<evidence type="ECO:0000256" key="3">
    <source>
        <dbReference type="ARBA" id="ARBA00004868"/>
    </source>
</evidence>
<comment type="caution">
    <text evidence="12">The sequence shown here is derived from an EMBL/GenBank/DDBJ whole genome shotgun (WGS) entry which is preliminary data.</text>
</comment>
<feature type="binding site" evidence="11">
    <location>
        <position position="174"/>
    </location>
    <ligand>
        <name>ATP</name>
        <dbReference type="ChEBI" id="CHEBI:30616"/>
    </ligand>
</feature>
<evidence type="ECO:0000256" key="4">
    <source>
        <dbReference type="ARBA" id="ARBA00022679"/>
    </source>
</evidence>
<keyword evidence="6 11" id="KW-0547">Nucleotide-binding</keyword>
<dbReference type="GO" id="GO:0005524">
    <property type="term" value="F:ATP binding"/>
    <property type="evidence" value="ECO:0007669"/>
    <property type="project" value="UniProtKB-UniRule"/>
</dbReference>
<dbReference type="NCBIfam" id="TIGR00694">
    <property type="entry name" value="thiM"/>
    <property type="match status" value="1"/>
</dbReference>
<dbReference type="InterPro" id="IPR029056">
    <property type="entry name" value="Ribokinase-like"/>
</dbReference>
<keyword evidence="9 11" id="KW-0460">Magnesium</keyword>
<keyword evidence="10 11" id="KW-0784">Thiamine biosynthesis</keyword>
<evidence type="ECO:0000313" key="12">
    <source>
        <dbReference type="EMBL" id="KIS36241.1"/>
    </source>
</evidence>
<keyword evidence="8 11" id="KW-0067">ATP-binding</keyword>
<accession>A0A158SZE7</accession>
<evidence type="ECO:0000256" key="8">
    <source>
        <dbReference type="ARBA" id="ARBA00022840"/>
    </source>
</evidence>
<dbReference type="SUPFAM" id="SSF53613">
    <property type="entry name" value="Ribokinase-like"/>
    <property type="match status" value="1"/>
</dbReference>
<dbReference type="EC" id="2.7.1.50" evidence="11"/>
<comment type="catalytic activity">
    <reaction evidence="1 11">
        <text>5-(2-hydroxyethyl)-4-methylthiazole + ATP = 4-methyl-5-(2-phosphooxyethyl)-thiazole + ADP + H(+)</text>
        <dbReference type="Rhea" id="RHEA:24212"/>
        <dbReference type="ChEBI" id="CHEBI:15378"/>
        <dbReference type="ChEBI" id="CHEBI:17957"/>
        <dbReference type="ChEBI" id="CHEBI:30616"/>
        <dbReference type="ChEBI" id="CHEBI:58296"/>
        <dbReference type="ChEBI" id="CHEBI:456216"/>
        <dbReference type="EC" id="2.7.1.50"/>
    </reaction>
</comment>
<dbReference type="GO" id="GO:0009229">
    <property type="term" value="P:thiamine diphosphate biosynthetic process"/>
    <property type="evidence" value="ECO:0007669"/>
    <property type="project" value="UniProtKB-UniRule"/>
</dbReference>
<evidence type="ECO:0000313" key="13">
    <source>
        <dbReference type="Proteomes" id="UP000050700"/>
    </source>
</evidence>
<evidence type="ECO:0000256" key="7">
    <source>
        <dbReference type="ARBA" id="ARBA00022777"/>
    </source>
</evidence>
<dbReference type="HAMAP" id="MF_00228">
    <property type="entry name" value="Thz_kinase"/>
    <property type="match status" value="1"/>
</dbReference>
<dbReference type="UniPathway" id="UPA00060">
    <property type="reaction ID" value="UER00139"/>
</dbReference>
<dbReference type="PATRIC" id="fig|727.582.peg.1711"/>
<dbReference type="GO" id="GO:0000287">
    <property type="term" value="F:magnesium ion binding"/>
    <property type="evidence" value="ECO:0007669"/>
    <property type="project" value="UniProtKB-UniRule"/>
</dbReference>
<comment type="function">
    <text evidence="11">Catalyzes the phosphorylation of the hydroxyl group of 4-methyl-5-beta-hydroxyethylthiazole (THZ).</text>
</comment>
<sequence length="274" mass="28757">MFILYSTQGMLMQSIYLSKIREQNPLIHNITNIVAANFSANGLLALGASPLMSANIEEMQEVPKISQALVINIGTLIGKDREAMLQAGKTANEVGIPVVLDPVGVGATSYRRETIRQLLAEVKFALIRGNAGELAAIAGEAWQAKGVDAGQGEVDLKAVAEKVAQRYGCTVLISGAVDIVSDGTQTATVHNGTSLFPKVTASGCLLSAVCAAFLAVSEGNYFSATLEACVAYTIAGECAAQGLTTQVGQFQIRLLDELAALSPETIGQRGRINE</sequence>
<evidence type="ECO:0000256" key="1">
    <source>
        <dbReference type="ARBA" id="ARBA00001771"/>
    </source>
</evidence>
<dbReference type="AlphaFoldDB" id="A0A158SZE7"/>
<comment type="cofactor">
    <cofactor evidence="2 11">
        <name>Mg(2+)</name>
        <dbReference type="ChEBI" id="CHEBI:18420"/>
    </cofactor>
</comment>
<feature type="binding site" evidence="11">
    <location>
        <position position="201"/>
    </location>
    <ligand>
        <name>substrate</name>
    </ligand>
</feature>
<proteinExistence type="inferred from homology"/>
<feature type="binding site" evidence="11">
    <location>
        <position position="128"/>
    </location>
    <ligand>
        <name>ATP</name>
        <dbReference type="ChEBI" id="CHEBI:30616"/>
    </ligand>
</feature>
<evidence type="ECO:0000256" key="5">
    <source>
        <dbReference type="ARBA" id="ARBA00022723"/>
    </source>
</evidence>
<evidence type="ECO:0000256" key="2">
    <source>
        <dbReference type="ARBA" id="ARBA00001946"/>
    </source>
</evidence>
<evidence type="ECO:0000256" key="11">
    <source>
        <dbReference type="HAMAP-Rule" id="MF_00228"/>
    </source>
</evidence>
<evidence type="ECO:0000256" key="10">
    <source>
        <dbReference type="ARBA" id="ARBA00022977"/>
    </source>
</evidence>
<dbReference type="PRINTS" id="PR01099">
    <property type="entry name" value="HYETHTZKNASE"/>
</dbReference>
<reference evidence="12 13" key="1">
    <citation type="submission" date="2014-05" db="EMBL/GenBank/DDBJ databases">
        <title>Methylome analysis of the phasevarions of Haemophilus influenzae.</title>
        <authorList>
            <person name="Atack J.M."/>
            <person name="Fox K.L."/>
            <person name="Power P.M."/>
            <person name="Clark T."/>
            <person name="Jurcisek J."/>
            <person name="Korlach J."/>
            <person name="Bakaletz L.O."/>
            <person name="Jennings M.P."/>
        </authorList>
    </citation>
    <scope>NUCLEOTIDE SEQUENCE [LARGE SCALE GENOMIC DNA]</scope>
    <source>
        <strain evidence="12 13">1209</strain>
    </source>
</reference>
<feature type="binding site" evidence="11">
    <location>
        <position position="52"/>
    </location>
    <ligand>
        <name>substrate</name>
    </ligand>
</feature>
<dbReference type="CDD" id="cd01170">
    <property type="entry name" value="THZ_kinase"/>
    <property type="match status" value="1"/>
</dbReference>
<organism evidence="12 13">
    <name type="scientific">Haemophilus influenzae</name>
    <dbReference type="NCBI Taxonomy" id="727"/>
    <lineage>
        <taxon>Bacteria</taxon>
        <taxon>Pseudomonadati</taxon>
        <taxon>Pseudomonadota</taxon>
        <taxon>Gammaproteobacteria</taxon>
        <taxon>Pasteurellales</taxon>
        <taxon>Pasteurellaceae</taxon>
        <taxon>Haemophilus</taxon>
    </lineage>
</organism>
<gene>
    <name evidence="11 12" type="primary">thiM</name>
    <name evidence="12" type="ORF">NTHI1209_01882</name>
</gene>
<comment type="pathway">
    <text evidence="3 11">Cofactor biosynthesis; thiamine diphosphate biosynthesis; 4-methyl-5-(2-phosphoethyl)-thiazole from 5-(2-hydroxyethyl)-4-methylthiazole: step 1/1.</text>
</comment>
<dbReference type="PIRSF" id="PIRSF000513">
    <property type="entry name" value="Thz_kinase"/>
    <property type="match status" value="1"/>
</dbReference>
<keyword evidence="5 11" id="KW-0479">Metal-binding</keyword>
<dbReference type="NCBIfam" id="NF006830">
    <property type="entry name" value="PRK09355.1"/>
    <property type="match status" value="1"/>
</dbReference>
<keyword evidence="4 11" id="KW-0808">Transferase</keyword>
<dbReference type="InterPro" id="IPR000417">
    <property type="entry name" value="Hyethyz_kinase"/>
</dbReference>